<dbReference type="InterPro" id="IPR036922">
    <property type="entry name" value="Rieske_2Fe-2S_sf"/>
</dbReference>
<dbReference type="CDD" id="cd00657">
    <property type="entry name" value="Ferritin_like"/>
    <property type="match status" value="1"/>
</dbReference>
<keyword evidence="3" id="KW-0408">Iron</keyword>
<dbReference type="PANTHER" id="PTHR42782">
    <property type="entry name" value="SI:CH73-314G15.3"/>
    <property type="match status" value="1"/>
</dbReference>
<dbReference type="SUPFAM" id="SSF50022">
    <property type="entry name" value="ISP domain"/>
    <property type="match status" value="1"/>
</dbReference>
<proteinExistence type="predicted"/>
<dbReference type="Proteomes" id="UP000007110">
    <property type="component" value="Unassembled WGS sequence"/>
</dbReference>
<sequence length="451" mass="50366">MASAAALDEDYERSLVDELRDVVVKCRWQCLGHKQEFQEKTCTRIFSIDGEDVVLVYLPPDRFYAMDVTCPHAGGPLDMGDIEEIGGHTCLVCPWHDYNFRLDNGESTSGLQQAVHAVIVVDELVYINCRAELITSAETSNSLKDSQPPATDIGSSIKDSQPPAMQDDEAVQVGETHFDGASLCEVAVRILNESSAKEKVIFTRETHQRWKGGDIIDIGSCKPPPMPCRDKSLNILQPGKIKRGKGGTLASRIAVLHSLANIEQWAIDLAWDIIARFSDVVLGDGSKLPQEFFTDFIQVADDEAKHFSLLERRLESLGSNFGALPVHNGLWQSAEETNDSLLGRLAVVHMVHEARGLDVHPKTQERFRRQSDAESVEVLDTIYKDEITHVAAGLKWFTYVCRHNSPPIDCIPKFHELVRAHFRGHLKPPFNEVGRETAGMSKEWYLPLVKS</sequence>
<dbReference type="GO" id="GO:0051537">
    <property type="term" value="F:2 iron, 2 sulfur cluster binding"/>
    <property type="evidence" value="ECO:0007669"/>
    <property type="project" value="UniProtKB-KW"/>
</dbReference>
<accession>A0A7M7MX41</accession>
<dbReference type="Gene3D" id="2.102.10.10">
    <property type="entry name" value="Rieske [2Fe-2S] iron-sulphur domain"/>
    <property type="match status" value="1"/>
</dbReference>
<dbReference type="GeneID" id="588772"/>
<dbReference type="OrthoDB" id="426882at2759"/>
<name>A0A7M7MX41_STRPU</name>
<dbReference type="GO" id="GO:0046872">
    <property type="term" value="F:metal ion binding"/>
    <property type="evidence" value="ECO:0007669"/>
    <property type="project" value="UniProtKB-KW"/>
</dbReference>
<dbReference type="InParanoid" id="A0A7M7MX41"/>
<dbReference type="PANTHER" id="PTHR42782:SF2">
    <property type="entry name" value="3-OXOACYL-[ACYL-CARRIER-PROTEIN] SYNTHASE-LIKE PROTEIN"/>
    <property type="match status" value="1"/>
</dbReference>
<evidence type="ECO:0000256" key="2">
    <source>
        <dbReference type="ARBA" id="ARBA00022723"/>
    </source>
</evidence>
<dbReference type="InterPro" id="IPR017941">
    <property type="entry name" value="Rieske_2Fe-2S"/>
</dbReference>
<organism evidence="7 8">
    <name type="scientific">Strongylocentrotus purpuratus</name>
    <name type="common">Purple sea urchin</name>
    <dbReference type="NCBI Taxonomy" id="7668"/>
    <lineage>
        <taxon>Eukaryota</taxon>
        <taxon>Metazoa</taxon>
        <taxon>Echinodermata</taxon>
        <taxon>Eleutherozoa</taxon>
        <taxon>Echinozoa</taxon>
        <taxon>Echinoidea</taxon>
        <taxon>Euechinoidea</taxon>
        <taxon>Echinacea</taxon>
        <taxon>Camarodonta</taxon>
        <taxon>Echinidea</taxon>
        <taxon>Strongylocentrotidae</taxon>
        <taxon>Strongylocentrotus</taxon>
    </lineage>
</organism>
<keyword evidence="2" id="KW-0479">Metal-binding</keyword>
<feature type="region of interest" description="Disordered" evidence="5">
    <location>
        <begin position="139"/>
        <end position="168"/>
    </location>
</feature>
<evidence type="ECO:0000313" key="8">
    <source>
        <dbReference type="Proteomes" id="UP000007110"/>
    </source>
</evidence>
<dbReference type="OMA" id="NTANPEH"/>
<feature type="domain" description="Rieske" evidence="6">
    <location>
        <begin position="28"/>
        <end position="127"/>
    </location>
</feature>
<protein>
    <recommendedName>
        <fullName evidence="6">Rieske domain-containing protein</fullName>
    </recommendedName>
</protein>
<dbReference type="KEGG" id="spu:588772"/>
<dbReference type="InterPro" id="IPR054716">
    <property type="entry name" value="Sol_Rieske_ferrdox_dom"/>
</dbReference>
<dbReference type="RefSeq" id="XP_030827819.1">
    <property type="nucleotide sequence ID" value="XM_030971959.1"/>
</dbReference>
<evidence type="ECO:0000256" key="3">
    <source>
        <dbReference type="ARBA" id="ARBA00023004"/>
    </source>
</evidence>
<evidence type="ECO:0000313" key="7">
    <source>
        <dbReference type="EnsemblMetazoa" id="XP_030827819"/>
    </source>
</evidence>
<evidence type="ECO:0000256" key="4">
    <source>
        <dbReference type="ARBA" id="ARBA00023014"/>
    </source>
</evidence>
<keyword evidence="8" id="KW-1185">Reference proteome</keyword>
<keyword evidence="4" id="KW-0411">Iron-sulfur</keyword>
<evidence type="ECO:0000256" key="5">
    <source>
        <dbReference type="SAM" id="MobiDB-lite"/>
    </source>
</evidence>
<dbReference type="Pfam" id="PF04305">
    <property type="entry name" value="DUF455"/>
    <property type="match status" value="1"/>
</dbReference>
<dbReference type="SUPFAM" id="SSF47240">
    <property type="entry name" value="Ferritin-like"/>
    <property type="match status" value="1"/>
</dbReference>
<evidence type="ECO:0000259" key="6">
    <source>
        <dbReference type="PROSITE" id="PS51296"/>
    </source>
</evidence>
<feature type="compositionally biased region" description="Polar residues" evidence="5">
    <location>
        <begin position="139"/>
        <end position="159"/>
    </location>
</feature>
<keyword evidence="1" id="KW-0001">2Fe-2S</keyword>
<reference evidence="8" key="1">
    <citation type="submission" date="2015-02" db="EMBL/GenBank/DDBJ databases">
        <title>Genome sequencing for Strongylocentrotus purpuratus.</title>
        <authorList>
            <person name="Murali S."/>
            <person name="Liu Y."/>
            <person name="Vee V."/>
            <person name="English A."/>
            <person name="Wang M."/>
            <person name="Skinner E."/>
            <person name="Han Y."/>
            <person name="Muzny D.M."/>
            <person name="Worley K.C."/>
            <person name="Gibbs R.A."/>
        </authorList>
    </citation>
    <scope>NUCLEOTIDE SEQUENCE</scope>
</reference>
<reference evidence="7" key="2">
    <citation type="submission" date="2021-01" db="UniProtKB">
        <authorList>
            <consortium name="EnsemblMetazoa"/>
        </authorList>
    </citation>
    <scope>IDENTIFICATION</scope>
</reference>
<dbReference type="InterPro" id="IPR009078">
    <property type="entry name" value="Ferritin-like_SF"/>
</dbReference>
<dbReference type="InterPro" id="IPR007402">
    <property type="entry name" value="DUF455"/>
</dbReference>
<dbReference type="AlphaFoldDB" id="A0A7M7MX41"/>
<dbReference type="CDD" id="cd03467">
    <property type="entry name" value="Rieske"/>
    <property type="match status" value="1"/>
</dbReference>
<evidence type="ECO:0000256" key="1">
    <source>
        <dbReference type="ARBA" id="ARBA00022714"/>
    </source>
</evidence>
<dbReference type="Pfam" id="PF22543">
    <property type="entry name" value="Rieske_4"/>
    <property type="match status" value="1"/>
</dbReference>
<dbReference type="EnsemblMetazoa" id="XM_030971959">
    <property type="protein sequence ID" value="XP_030827819"/>
    <property type="gene ID" value="LOC588772"/>
</dbReference>
<dbReference type="PROSITE" id="PS51296">
    <property type="entry name" value="RIESKE"/>
    <property type="match status" value="1"/>
</dbReference>